<feature type="compositionally biased region" description="Low complexity" evidence="1">
    <location>
        <begin position="206"/>
        <end position="219"/>
    </location>
</feature>
<accession>A0ABP4ENC3</accession>
<comment type="caution">
    <text evidence="2">The sequence shown here is derived from an EMBL/GenBank/DDBJ whole genome shotgun (WGS) entry which is preliminary data.</text>
</comment>
<dbReference type="InterPro" id="IPR032710">
    <property type="entry name" value="NTF2-like_dom_sf"/>
</dbReference>
<dbReference type="EMBL" id="BAAALG010000017">
    <property type="protein sequence ID" value="GAA1113393.1"/>
    <property type="molecule type" value="Genomic_DNA"/>
</dbReference>
<proteinExistence type="predicted"/>
<sequence>MGVSGELSRAEIEEFWAGWLEVNREAERTGDWRVLADSYAEDANYGWMYSHDEHFMAVGRDQIRDWAIGIEMDGFDGWHYDYVCTMIDEQKSMVLGFWKQRSGIVDDATGSEYEILGIGGSWFGVERQTSGADAGQIKIAWQRDWFDMPSTTHTFMQILGANKASDTLLKRMSVFGHEVPGHYHYDDLPSTVWPPPVERGDYVTQSPAPSVAPAEEATA</sequence>
<name>A0ABP4ENC3_9ACTN</name>
<dbReference type="Proteomes" id="UP001501581">
    <property type="component" value="Unassembled WGS sequence"/>
</dbReference>
<protein>
    <submittedName>
        <fullName evidence="2">Nuclear transport factor 2 family protein</fullName>
    </submittedName>
</protein>
<gene>
    <name evidence="2" type="ORF">GCM10009668_39190</name>
</gene>
<feature type="region of interest" description="Disordered" evidence="1">
    <location>
        <begin position="200"/>
        <end position="219"/>
    </location>
</feature>
<evidence type="ECO:0000313" key="3">
    <source>
        <dbReference type="Proteomes" id="UP001501581"/>
    </source>
</evidence>
<keyword evidence="3" id="KW-1185">Reference proteome</keyword>
<organism evidence="2 3">
    <name type="scientific">Nocardioides dubius</name>
    <dbReference type="NCBI Taxonomy" id="317019"/>
    <lineage>
        <taxon>Bacteria</taxon>
        <taxon>Bacillati</taxon>
        <taxon>Actinomycetota</taxon>
        <taxon>Actinomycetes</taxon>
        <taxon>Propionibacteriales</taxon>
        <taxon>Nocardioidaceae</taxon>
        <taxon>Nocardioides</taxon>
    </lineage>
</organism>
<reference evidence="3" key="1">
    <citation type="journal article" date="2019" name="Int. J. Syst. Evol. Microbiol.">
        <title>The Global Catalogue of Microorganisms (GCM) 10K type strain sequencing project: providing services to taxonomists for standard genome sequencing and annotation.</title>
        <authorList>
            <consortium name="The Broad Institute Genomics Platform"/>
            <consortium name="The Broad Institute Genome Sequencing Center for Infectious Disease"/>
            <person name="Wu L."/>
            <person name="Ma J."/>
        </authorList>
    </citation>
    <scope>NUCLEOTIDE SEQUENCE [LARGE SCALE GENOMIC DNA]</scope>
    <source>
        <strain evidence="3">JCM 13008</strain>
    </source>
</reference>
<evidence type="ECO:0000256" key="1">
    <source>
        <dbReference type="SAM" id="MobiDB-lite"/>
    </source>
</evidence>
<dbReference type="SUPFAM" id="SSF54427">
    <property type="entry name" value="NTF2-like"/>
    <property type="match status" value="1"/>
</dbReference>
<evidence type="ECO:0000313" key="2">
    <source>
        <dbReference type="EMBL" id="GAA1113393.1"/>
    </source>
</evidence>